<accession>X1FAK7</accession>
<dbReference type="EMBL" id="BART01033193">
    <property type="protein sequence ID" value="GAH17798.1"/>
    <property type="molecule type" value="Genomic_DNA"/>
</dbReference>
<dbReference type="AlphaFoldDB" id="X1FAK7"/>
<protein>
    <submittedName>
        <fullName evidence="1">Uncharacterized protein</fullName>
    </submittedName>
</protein>
<reference evidence="1" key="1">
    <citation type="journal article" date="2014" name="Front. Microbiol.">
        <title>High frequency of phylogenetically diverse reductive dehalogenase-homologous genes in deep subseafloor sedimentary metagenomes.</title>
        <authorList>
            <person name="Kawai M."/>
            <person name="Futagami T."/>
            <person name="Toyoda A."/>
            <person name="Takaki Y."/>
            <person name="Nishi S."/>
            <person name="Hori S."/>
            <person name="Arai W."/>
            <person name="Tsubouchi T."/>
            <person name="Morono Y."/>
            <person name="Uchiyama I."/>
            <person name="Ito T."/>
            <person name="Fujiyama A."/>
            <person name="Inagaki F."/>
            <person name="Takami H."/>
        </authorList>
    </citation>
    <scope>NUCLEOTIDE SEQUENCE</scope>
    <source>
        <strain evidence="1">Expedition CK06-06</strain>
    </source>
</reference>
<proteinExistence type="predicted"/>
<gene>
    <name evidence="1" type="ORF">S01H4_57125</name>
</gene>
<name>X1FAK7_9ZZZZ</name>
<evidence type="ECO:0000313" key="1">
    <source>
        <dbReference type="EMBL" id="GAH17798.1"/>
    </source>
</evidence>
<comment type="caution">
    <text evidence="1">The sequence shown here is derived from an EMBL/GenBank/DDBJ whole genome shotgun (WGS) entry which is preliminary data.</text>
</comment>
<sequence length="53" mass="6339">MKKELTPTLLFVMQKVLEKWPKYEYVRVEAWSYPTKTLKMVLEVAMTNEKSSN</sequence>
<organism evidence="1">
    <name type="scientific">marine sediment metagenome</name>
    <dbReference type="NCBI Taxonomy" id="412755"/>
    <lineage>
        <taxon>unclassified sequences</taxon>
        <taxon>metagenomes</taxon>
        <taxon>ecological metagenomes</taxon>
    </lineage>
</organism>